<dbReference type="GO" id="GO:0008831">
    <property type="term" value="F:dTDP-4-dehydrorhamnose reductase activity"/>
    <property type="evidence" value="ECO:0007669"/>
    <property type="project" value="UniProtKB-EC"/>
</dbReference>
<evidence type="ECO:0000256" key="1">
    <source>
        <dbReference type="ARBA" id="ARBA00004781"/>
    </source>
</evidence>
<dbReference type="Pfam" id="PF04321">
    <property type="entry name" value="RmlD_sub_bind"/>
    <property type="match status" value="1"/>
</dbReference>
<dbReference type="Proteomes" id="UP000219193">
    <property type="component" value="Unassembled WGS sequence"/>
</dbReference>
<comment type="catalytic activity">
    <reaction evidence="5">
        <text>dTDP-beta-L-rhamnose + NADP(+) = dTDP-4-dehydro-beta-L-rhamnose + NADPH + H(+)</text>
        <dbReference type="Rhea" id="RHEA:21796"/>
        <dbReference type="ChEBI" id="CHEBI:15378"/>
        <dbReference type="ChEBI" id="CHEBI:57510"/>
        <dbReference type="ChEBI" id="CHEBI:57783"/>
        <dbReference type="ChEBI" id="CHEBI:58349"/>
        <dbReference type="ChEBI" id="CHEBI:62830"/>
        <dbReference type="EC" id="1.1.1.133"/>
    </reaction>
</comment>
<dbReference type="GO" id="GO:0005829">
    <property type="term" value="C:cytosol"/>
    <property type="evidence" value="ECO:0007669"/>
    <property type="project" value="TreeGrafter"/>
</dbReference>
<comment type="pathway">
    <text evidence="1 6">Carbohydrate biosynthesis; dTDP-L-rhamnose biosynthesis.</text>
</comment>
<reference evidence="9" key="1">
    <citation type="submission" date="2017-09" db="EMBL/GenBank/DDBJ databases">
        <authorList>
            <person name="Varghese N."/>
            <person name="Submissions S."/>
        </authorList>
    </citation>
    <scope>NUCLEOTIDE SEQUENCE [LARGE SCALE GENOMIC DNA]</scope>
    <source>
        <strain evidence="9">CGMCC 1.12641</strain>
    </source>
</reference>
<feature type="domain" description="RmlD-like substrate binding" evidence="7">
    <location>
        <begin position="1"/>
        <end position="276"/>
    </location>
</feature>
<dbReference type="InterPro" id="IPR029903">
    <property type="entry name" value="RmlD-like-bd"/>
</dbReference>
<gene>
    <name evidence="8" type="ORF">SAMN06296241_0959</name>
</gene>
<evidence type="ECO:0000256" key="5">
    <source>
        <dbReference type="ARBA" id="ARBA00048200"/>
    </source>
</evidence>
<dbReference type="EC" id="1.1.1.133" evidence="3 6"/>
<evidence type="ECO:0000313" key="9">
    <source>
        <dbReference type="Proteomes" id="UP000219193"/>
    </source>
</evidence>
<dbReference type="EMBL" id="OCMF01000001">
    <property type="protein sequence ID" value="SOC79435.1"/>
    <property type="molecule type" value="Genomic_DNA"/>
</dbReference>
<comment type="function">
    <text evidence="6">Catalyzes the reduction of dTDP-6-deoxy-L-lyxo-4-hexulose to yield dTDP-L-rhamnose.</text>
</comment>
<dbReference type="Gene3D" id="3.40.50.720">
    <property type="entry name" value="NAD(P)-binding Rossmann-like Domain"/>
    <property type="match status" value="1"/>
</dbReference>
<dbReference type="UniPathway" id="UPA00124"/>
<dbReference type="InterPro" id="IPR036291">
    <property type="entry name" value="NAD(P)-bd_dom_sf"/>
</dbReference>
<sequence length="277" mass="31605">MKVLITGAGGQLGQCFKKQAQHFPEIEFTFTTSQELDLSQFGVVGVYMRQNKFDYCINCAAYTNVEHAEKEQEMAYLVNAESVRNLAEDCEDAETTLIHFSTDYVFDGKKSTPYSETDETNPLNVYGASKLLGEQYIQEETNRYLIFRTSWLYSDIGKNFFNTIRTKAEAGETLNITTSQSGSPTNAYDLAEFVLKIVSAKTEAYGIYHYSNMGEATWYDFAKEILRLMNSNTTLNESNDFQTLAERPKYSVLSKTKVLETFDLPIPNWKESLKQLF</sequence>
<evidence type="ECO:0000256" key="4">
    <source>
        <dbReference type="ARBA" id="ARBA00017099"/>
    </source>
</evidence>
<keyword evidence="6" id="KW-0521">NADP</keyword>
<dbReference type="Gene3D" id="3.90.25.10">
    <property type="entry name" value="UDP-galactose 4-epimerase, domain 1"/>
    <property type="match status" value="1"/>
</dbReference>
<dbReference type="InterPro" id="IPR005913">
    <property type="entry name" value="dTDP_dehydrorham_reduct"/>
</dbReference>
<dbReference type="AlphaFoldDB" id="A0A285X293"/>
<keyword evidence="6" id="KW-0560">Oxidoreductase</keyword>
<dbReference type="NCBIfam" id="TIGR01214">
    <property type="entry name" value="rmlD"/>
    <property type="match status" value="1"/>
</dbReference>
<comment type="similarity">
    <text evidence="2 6">Belongs to the dTDP-4-dehydrorhamnose reductase family.</text>
</comment>
<evidence type="ECO:0000259" key="7">
    <source>
        <dbReference type="Pfam" id="PF04321"/>
    </source>
</evidence>
<evidence type="ECO:0000256" key="2">
    <source>
        <dbReference type="ARBA" id="ARBA00010944"/>
    </source>
</evidence>
<accession>A0A285X293</accession>
<dbReference type="PANTHER" id="PTHR10491:SF4">
    <property type="entry name" value="METHIONINE ADENOSYLTRANSFERASE 2 SUBUNIT BETA"/>
    <property type="match status" value="1"/>
</dbReference>
<evidence type="ECO:0000256" key="6">
    <source>
        <dbReference type="RuleBase" id="RU364082"/>
    </source>
</evidence>
<keyword evidence="9" id="KW-1185">Reference proteome</keyword>
<dbReference type="RefSeq" id="WP_097055165.1">
    <property type="nucleotide sequence ID" value="NZ_OCMF01000001.1"/>
</dbReference>
<proteinExistence type="inferred from homology"/>
<dbReference type="PANTHER" id="PTHR10491">
    <property type="entry name" value="DTDP-4-DEHYDRORHAMNOSE REDUCTASE"/>
    <property type="match status" value="1"/>
</dbReference>
<name>A0A285X293_9FLAO</name>
<dbReference type="CDD" id="cd05254">
    <property type="entry name" value="dTDP_HR_like_SDR_e"/>
    <property type="match status" value="1"/>
</dbReference>
<dbReference type="OrthoDB" id="9803892at2"/>
<evidence type="ECO:0000313" key="8">
    <source>
        <dbReference type="EMBL" id="SOC79435.1"/>
    </source>
</evidence>
<dbReference type="SUPFAM" id="SSF51735">
    <property type="entry name" value="NAD(P)-binding Rossmann-fold domains"/>
    <property type="match status" value="1"/>
</dbReference>
<organism evidence="8 9">
    <name type="scientific">Salinimicrobium sediminis</name>
    <dbReference type="NCBI Taxonomy" id="1343891"/>
    <lineage>
        <taxon>Bacteria</taxon>
        <taxon>Pseudomonadati</taxon>
        <taxon>Bacteroidota</taxon>
        <taxon>Flavobacteriia</taxon>
        <taxon>Flavobacteriales</taxon>
        <taxon>Flavobacteriaceae</taxon>
        <taxon>Salinimicrobium</taxon>
    </lineage>
</organism>
<evidence type="ECO:0000256" key="3">
    <source>
        <dbReference type="ARBA" id="ARBA00012929"/>
    </source>
</evidence>
<dbReference type="GO" id="GO:0019305">
    <property type="term" value="P:dTDP-rhamnose biosynthetic process"/>
    <property type="evidence" value="ECO:0007669"/>
    <property type="project" value="UniProtKB-UniPathway"/>
</dbReference>
<protein>
    <recommendedName>
        <fullName evidence="4 6">dTDP-4-dehydrorhamnose reductase</fullName>
        <ecNumber evidence="3 6">1.1.1.133</ecNumber>
    </recommendedName>
</protein>